<dbReference type="Proteomes" id="UP000092555">
    <property type="component" value="Unassembled WGS sequence"/>
</dbReference>
<dbReference type="RefSeq" id="XP_018712116.1">
    <property type="nucleotide sequence ID" value="XM_018855034.1"/>
</dbReference>
<evidence type="ECO:0000313" key="4">
    <source>
        <dbReference type="Proteomes" id="UP000092555"/>
    </source>
</evidence>
<dbReference type="Pfam" id="PF03399">
    <property type="entry name" value="SAC3_GANP"/>
    <property type="match status" value="1"/>
</dbReference>
<dbReference type="InterPro" id="IPR005062">
    <property type="entry name" value="SAC3/GANP/THP3_conserved"/>
</dbReference>
<dbReference type="Gene3D" id="1.25.40.990">
    <property type="match status" value="1"/>
</dbReference>
<proteinExistence type="predicted"/>
<dbReference type="AlphaFoldDB" id="A0A1A0HC69"/>
<feature type="domain" description="SAC3/GANP/THP3 conserved" evidence="2">
    <location>
        <begin position="163"/>
        <end position="385"/>
    </location>
</feature>
<feature type="non-terminal residue" evidence="3">
    <location>
        <position position="385"/>
    </location>
</feature>
<dbReference type="GeneID" id="30028010"/>
<sequence length="385" mass="43728">NTQGASWPPLLQDFVNRSFEQSNALSAPQKAVFNEQIQTLIYAAARDKKIWTNDWIRQKLPVFDPAVPLALYQDVVGPGLGAHQTPAPPGYAEPHNQQKRQHPLPEKPTNFDSNERKRQRAARFQALASLPHPVQPSLAPAAGKSATIVGTLTALEKRYLRLTSDPDPALVRSKFMLGKCLLYVVDKYRSSGALYAYINDQIKAIRQDMTVQHITSGLAVRVYETHGRIAIENNDLGEFNQCQSQLKHLYAQRSHQNFYKNTYEFTCYRILYLLLTGNYADINIARLDIMDADSATVELELDPEFRIRRQCVYKALELADHVVLGNYHRFFALYKWFKGLGCMSGAFHLLDQFMANKQRVLSLKIMCKGFKKVPLALLESQLAID</sequence>
<dbReference type="InterPro" id="IPR045107">
    <property type="entry name" value="SAC3/GANP/THP3"/>
</dbReference>
<accession>A0A1A0HC69</accession>
<dbReference type="OrthoDB" id="199574at2759"/>
<protein>
    <recommendedName>
        <fullName evidence="2">SAC3/GANP/THP3 conserved domain-containing protein</fullName>
    </recommendedName>
</protein>
<evidence type="ECO:0000259" key="2">
    <source>
        <dbReference type="Pfam" id="PF03399"/>
    </source>
</evidence>
<organism evidence="3 4">
    <name type="scientific">Metschnikowia bicuspidata var. bicuspidata NRRL YB-4993</name>
    <dbReference type="NCBI Taxonomy" id="869754"/>
    <lineage>
        <taxon>Eukaryota</taxon>
        <taxon>Fungi</taxon>
        <taxon>Dikarya</taxon>
        <taxon>Ascomycota</taxon>
        <taxon>Saccharomycotina</taxon>
        <taxon>Pichiomycetes</taxon>
        <taxon>Metschnikowiaceae</taxon>
        <taxon>Metschnikowia</taxon>
    </lineage>
</organism>
<evidence type="ECO:0000313" key="3">
    <source>
        <dbReference type="EMBL" id="OBA21606.1"/>
    </source>
</evidence>
<dbReference type="GO" id="GO:0005634">
    <property type="term" value="C:nucleus"/>
    <property type="evidence" value="ECO:0007669"/>
    <property type="project" value="TreeGrafter"/>
</dbReference>
<dbReference type="EMBL" id="LXTC01000003">
    <property type="protein sequence ID" value="OBA21606.1"/>
    <property type="molecule type" value="Genomic_DNA"/>
</dbReference>
<comment type="caution">
    <text evidence="3">The sequence shown here is derived from an EMBL/GenBank/DDBJ whole genome shotgun (WGS) entry which is preliminary data.</text>
</comment>
<reference evidence="3 4" key="1">
    <citation type="submission" date="2016-05" db="EMBL/GenBank/DDBJ databases">
        <title>Comparative genomics of biotechnologically important yeasts.</title>
        <authorList>
            <consortium name="DOE Joint Genome Institute"/>
            <person name="Riley R."/>
            <person name="Haridas S."/>
            <person name="Wolfe K.H."/>
            <person name="Lopes M.R."/>
            <person name="Hittinger C.T."/>
            <person name="Goker M."/>
            <person name="Salamov A."/>
            <person name="Wisecaver J."/>
            <person name="Long T.M."/>
            <person name="Aerts A.L."/>
            <person name="Barry K."/>
            <person name="Choi C."/>
            <person name="Clum A."/>
            <person name="Coughlan A.Y."/>
            <person name="Deshpande S."/>
            <person name="Douglass A.P."/>
            <person name="Hanson S.J."/>
            <person name="Klenk H.-P."/>
            <person name="LaButti K."/>
            <person name="Lapidus A."/>
            <person name="Lindquist E."/>
            <person name="Lipzen A."/>
            <person name="Meier-kolthoff J.P."/>
            <person name="Ohm R.A."/>
            <person name="Otillar R.P."/>
            <person name="Pangilinan J."/>
            <person name="Peng Y."/>
            <person name="Rokas A."/>
            <person name="Rosa C.A."/>
            <person name="Scheuner C."/>
            <person name="Sibirny A.A."/>
            <person name="Slot J.C."/>
            <person name="Stielow J.B."/>
            <person name="Sun H."/>
            <person name="Kurtzman C.P."/>
            <person name="Blackwell M."/>
            <person name="Grigoriev I.V."/>
            <person name="Jeffries T.W."/>
        </authorList>
    </citation>
    <scope>NUCLEOTIDE SEQUENCE [LARGE SCALE GENOMIC DNA]</scope>
    <source>
        <strain evidence="3 4">NRRL YB-4993</strain>
    </source>
</reference>
<dbReference type="PANTHER" id="PTHR12436">
    <property type="entry name" value="80 KDA MCM3-ASSOCIATED PROTEIN"/>
    <property type="match status" value="1"/>
</dbReference>
<gene>
    <name evidence="3" type="ORF">METBIDRAFT_21061</name>
</gene>
<dbReference type="STRING" id="869754.A0A1A0HC69"/>
<feature type="non-terminal residue" evidence="3">
    <location>
        <position position="1"/>
    </location>
</feature>
<keyword evidence="4" id="KW-1185">Reference proteome</keyword>
<feature type="region of interest" description="Disordered" evidence="1">
    <location>
        <begin position="80"/>
        <end position="118"/>
    </location>
</feature>
<dbReference type="PANTHER" id="PTHR12436:SF4">
    <property type="entry name" value="LEUKOCYTE RECEPTOR CLUSTER MEMBER 8"/>
    <property type="match status" value="1"/>
</dbReference>
<evidence type="ECO:0000256" key="1">
    <source>
        <dbReference type="SAM" id="MobiDB-lite"/>
    </source>
</evidence>
<name>A0A1A0HC69_9ASCO</name>